<dbReference type="EMBL" id="KI980376">
    <property type="protein sequence ID" value="EXK24515.1"/>
    <property type="molecule type" value="Genomic_DNA"/>
</dbReference>
<evidence type="ECO:0000313" key="1">
    <source>
        <dbReference type="EMBL" id="EXK24515.1"/>
    </source>
</evidence>
<name>W9YZH8_FUSOX</name>
<organism evidence="1">
    <name type="scientific">Fusarium oxysporum f. sp. melonis 26406</name>
    <dbReference type="NCBI Taxonomy" id="1089452"/>
    <lineage>
        <taxon>Eukaryota</taxon>
        <taxon>Fungi</taxon>
        <taxon>Dikarya</taxon>
        <taxon>Ascomycota</taxon>
        <taxon>Pezizomycotina</taxon>
        <taxon>Sordariomycetes</taxon>
        <taxon>Hypocreomycetidae</taxon>
        <taxon>Hypocreales</taxon>
        <taxon>Nectriaceae</taxon>
        <taxon>Fusarium</taxon>
        <taxon>Fusarium oxysporum species complex</taxon>
    </lineage>
</organism>
<gene>
    <name evidence="1" type="ORF">FOMG_18774</name>
</gene>
<dbReference type="HOGENOM" id="CLU_2121207_0_0_1"/>
<dbReference type="AlphaFoldDB" id="W9YZH8"/>
<sequence>MWWFETPSTLVIFQVLVILLMQERSPRLMANWSRVLRDSRTVQMKCARLSSTTSKTSASTISSSASRVRRSPRFVPRRTATFMTMRWLPASMRHTNAESDCVHMLELEIRSRCV</sequence>
<reference evidence="1" key="2">
    <citation type="submission" date="2014-02" db="EMBL/GenBank/DDBJ databases">
        <title>Annotation of the Genome Sequence of Fusarium oxysporum f. sp. melonis 26406.</title>
        <authorList>
            <consortium name="The Broad Institute Genomics Platform"/>
            <person name="Ma L.-J."/>
            <person name="Corby-Kistler H."/>
            <person name="Broz K."/>
            <person name="Gale L.R."/>
            <person name="Jonkers W."/>
            <person name="O'Donnell K."/>
            <person name="Ploetz R."/>
            <person name="Steinberg C."/>
            <person name="Schwartz D.C."/>
            <person name="VanEtten H."/>
            <person name="Zhou S."/>
            <person name="Young S.K."/>
            <person name="Zeng Q."/>
            <person name="Gargeya S."/>
            <person name="Fitzgerald M."/>
            <person name="Abouelleil A."/>
            <person name="Alvarado L."/>
            <person name="Chapman S.B."/>
            <person name="Gainer-Dewar J."/>
            <person name="Goldberg J."/>
            <person name="Griggs A."/>
            <person name="Gujja S."/>
            <person name="Hansen M."/>
            <person name="Howarth C."/>
            <person name="Imamovic A."/>
            <person name="Ireland A."/>
            <person name="Larimer J."/>
            <person name="McCowan C."/>
            <person name="Murphy C."/>
            <person name="Pearson M."/>
            <person name="Poon T.W."/>
            <person name="Priest M."/>
            <person name="Roberts A."/>
            <person name="Saif S."/>
            <person name="Shea T."/>
            <person name="Sykes S."/>
            <person name="Wortman J."/>
            <person name="Nusbaum C."/>
            <person name="Birren B."/>
        </authorList>
    </citation>
    <scope>NUCLEOTIDE SEQUENCE</scope>
    <source>
        <strain evidence="1">26406</strain>
    </source>
</reference>
<proteinExistence type="predicted"/>
<accession>W9YZH8</accession>
<reference evidence="1" key="1">
    <citation type="submission" date="2012-04" db="EMBL/GenBank/DDBJ databases">
        <title>The Genome Sequence of Fusarium oxysporum melonis.</title>
        <authorList>
            <consortium name="The Broad Institute Genome Sequencing Platform"/>
            <person name="Ma L.-J."/>
            <person name="Gale L.R."/>
            <person name="Schwartz D.C."/>
            <person name="Zhou S."/>
            <person name="Corby-Kistler H."/>
            <person name="Young S.K."/>
            <person name="Zeng Q."/>
            <person name="Gargeya S."/>
            <person name="Fitzgerald M."/>
            <person name="Haas B."/>
            <person name="Abouelleil A."/>
            <person name="Alvarado L."/>
            <person name="Arachchi H.M."/>
            <person name="Berlin A."/>
            <person name="Brown A."/>
            <person name="Chapman S.B."/>
            <person name="Chen Z."/>
            <person name="Dunbar C."/>
            <person name="Freedman E."/>
            <person name="Gearin G."/>
            <person name="Goldberg J."/>
            <person name="Griggs A."/>
            <person name="Gujja S."/>
            <person name="Heiman D."/>
            <person name="Howarth C."/>
            <person name="Larson L."/>
            <person name="Lui A."/>
            <person name="MacDonald P.J.P."/>
            <person name="Montmayeur A."/>
            <person name="Murphy C."/>
            <person name="Neiman D."/>
            <person name="Pearson M."/>
            <person name="Priest M."/>
            <person name="Roberts A."/>
            <person name="Saif S."/>
            <person name="Shea T."/>
            <person name="Shenoy N."/>
            <person name="Sisk P."/>
            <person name="Stolte C."/>
            <person name="Sykes S."/>
            <person name="Wortman J."/>
            <person name="Nusbaum C."/>
            <person name="Birren B."/>
        </authorList>
    </citation>
    <scope>NUCLEOTIDE SEQUENCE</scope>
    <source>
        <strain evidence="1">26406</strain>
    </source>
</reference>
<protein>
    <submittedName>
        <fullName evidence="1">Uncharacterized protein</fullName>
    </submittedName>
</protein>
<dbReference type="Proteomes" id="UP000030703">
    <property type="component" value="Unassembled WGS sequence"/>
</dbReference>
<dbReference type="VEuPathDB" id="FungiDB:FOMG_18774"/>